<dbReference type="Proteomes" id="UP001359469">
    <property type="component" value="Unassembled WGS sequence"/>
</dbReference>
<evidence type="ECO:0008006" key="3">
    <source>
        <dbReference type="Google" id="ProtNLM"/>
    </source>
</evidence>
<organism evidence="1 2">
    <name type="scientific">Dickeya chrysanthemi</name>
    <name type="common">Pectobacterium chrysanthemi</name>
    <name type="synonym">Erwinia chrysanthemi</name>
    <dbReference type="NCBI Taxonomy" id="556"/>
    <lineage>
        <taxon>Bacteria</taxon>
        <taxon>Pseudomonadati</taxon>
        <taxon>Pseudomonadota</taxon>
        <taxon>Gammaproteobacteria</taxon>
        <taxon>Enterobacterales</taxon>
        <taxon>Pectobacteriaceae</taxon>
        <taxon>Dickeya</taxon>
    </lineage>
</organism>
<evidence type="ECO:0000313" key="1">
    <source>
        <dbReference type="EMBL" id="MEI7063193.1"/>
    </source>
</evidence>
<dbReference type="EMBL" id="JBBBOO010000003">
    <property type="protein sequence ID" value="MEI7063193.1"/>
    <property type="molecule type" value="Genomic_DNA"/>
</dbReference>
<proteinExistence type="predicted"/>
<gene>
    <name evidence="1" type="ORF">WCU84_05885</name>
</gene>
<protein>
    <recommendedName>
        <fullName evidence="3">Transposase</fullName>
    </recommendedName>
</protein>
<keyword evidence="2" id="KW-1185">Reference proteome</keyword>
<reference evidence="1 2" key="1">
    <citation type="submission" date="2024-03" db="EMBL/GenBank/DDBJ databases">
        <title>Analysis of soft rot Pectobacteriaceae population diversity in US potato growing regions between 2016 and 2022.</title>
        <authorList>
            <person name="Ma X."/>
            <person name="Zhang X."/>
            <person name="Stodghill P."/>
            <person name="Rioux R."/>
            <person name="Babler B."/>
            <person name="Shrestha S."/>
            <person name="Babler B."/>
            <person name="Rivedal H."/>
            <person name="Frost K."/>
            <person name="Hao J."/>
            <person name="Secor G."/>
            <person name="Swingle B."/>
        </authorList>
    </citation>
    <scope>NUCLEOTIDE SEQUENCE [LARGE SCALE GENOMIC DNA]</scope>
    <source>
        <strain evidence="1 2">SR64</strain>
    </source>
</reference>
<dbReference type="RefSeq" id="WP_336729130.1">
    <property type="nucleotide sequence ID" value="NZ_JBBBOO010000003.1"/>
</dbReference>
<evidence type="ECO:0000313" key="2">
    <source>
        <dbReference type="Proteomes" id="UP001359469"/>
    </source>
</evidence>
<comment type="caution">
    <text evidence="1">The sequence shown here is derived from an EMBL/GenBank/DDBJ whole genome shotgun (WGS) entry which is preliminary data.</text>
</comment>
<name>A0ABU8JJ76_DICCH</name>
<accession>A0ABU8JJ76</accession>
<sequence length="182" mass="21307">MRNRTRRYTTSLPSIGLDALTLLKNVSVNLHIPIIHATFTRCDDGFTVTLNGNTFSLSLVTTQVSYGTRYWYQCPQCGKRATKLYVDSDRLTCRTCSGLCYASQSENQLKRWQRLARMENMAKLELWPDYWNQIARVGFNMSRLPKPAGMRGDTFRRKYLELIRLRMKCWEARQNLVHGKRK</sequence>